<dbReference type="InterPro" id="IPR001628">
    <property type="entry name" value="Znf_hrmn_rcpt"/>
</dbReference>
<dbReference type="GO" id="GO:0003700">
    <property type="term" value="F:DNA-binding transcription factor activity"/>
    <property type="evidence" value="ECO:0007669"/>
    <property type="project" value="InterPro"/>
</dbReference>
<dbReference type="SMART" id="SM00399">
    <property type="entry name" value="ZnF_C4"/>
    <property type="match status" value="1"/>
</dbReference>
<comment type="subcellular location">
    <subcellularLocation>
        <location evidence="1">Nucleus</location>
    </subcellularLocation>
</comment>
<dbReference type="InterPro" id="IPR013088">
    <property type="entry name" value="Znf_NHR/GATA"/>
</dbReference>
<evidence type="ECO:0000256" key="3">
    <source>
        <dbReference type="ARBA" id="ARBA00022771"/>
    </source>
</evidence>
<name>A0A9Q0MV87_9DIPT</name>
<accession>A0A9Q0MV87</accession>
<evidence type="ECO:0000313" key="13">
    <source>
        <dbReference type="Proteomes" id="UP001151699"/>
    </source>
</evidence>
<dbReference type="Proteomes" id="UP001151699">
    <property type="component" value="Chromosome X"/>
</dbReference>
<evidence type="ECO:0000256" key="7">
    <source>
        <dbReference type="ARBA" id="ARBA00023163"/>
    </source>
</evidence>
<reference evidence="12" key="1">
    <citation type="submission" date="2022-07" db="EMBL/GenBank/DDBJ databases">
        <authorList>
            <person name="Trinca V."/>
            <person name="Uliana J.V.C."/>
            <person name="Torres T.T."/>
            <person name="Ward R.J."/>
            <person name="Monesi N."/>
        </authorList>
    </citation>
    <scope>NUCLEOTIDE SEQUENCE</scope>
    <source>
        <strain evidence="12">HSMRA1968</strain>
        <tissue evidence="12">Whole embryos</tissue>
    </source>
</reference>
<dbReference type="Pfam" id="PF00105">
    <property type="entry name" value="zf-C4"/>
    <property type="match status" value="1"/>
</dbReference>
<dbReference type="PROSITE" id="PS51843">
    <property type="entry name" value="NR_LBD"/>
    <property type="match status" value="1"/>
</dbReference>
<dbReference type="InterPro" id="IPR000536">
    <property type="entry name" value="Nucl_hrmn_rcpt_lig-bd"/>
</dbReference>
<dbReference type="SUPFAM" id="SSF57716">
    <property type="entry name" value="Glucocorticoid receptor-like (DNA-binding domain)"/>
    <property type="match status" value="1"/>
</dbReference>
<dbReference type="FunFam" id="3.30.50.10:FF:000019">
    <property type="entry name" value="Nuclear receptor subfamily 2 group E member"/>
    <property type="match status" value="1"/>
</dbReference>
<keyword evidence="4" id="KW-0862">Zinc</keyword>
<keyword evidence="8" id="KW-0675">Receptor</keyword>
<sequence length="391" mass="45398">MRSPIHQTEFDRFNSLRIPASSNRILYDVPCKVCRDHSSGKHYGIFACDGCAGFFKRSIRRDRNYVCKSKSEGNCVVDKTHRNQCRACRLKKCFDVGMNKDAVQNERGPRNSTLKRHLAMYKDTIINTTPMRHDIMLQGYRPPIPMVLDLSVHRPPPIIPLPYIPRMLPTIAPPIAPLFPIDSIYETAAQIFLDNVKWIKQRLTERKPDLPIKEQLIILEDAWKDLFIIGATQVHYSFIQWIGYESLSNFNRPEKRPSIQKESQELHNVLSKCASLVIDRTEFAYLREMILFADRTDYDSVRPTSTCDSPRSTNDSNHLRETSFKKVFHDDAKNRLKTYTSLSPERFEYLVDQILPRFAIVTNYTIEELFFRQAIRDNSIVGTLANVYNTS</sequence>
<evidence type="ECO:0000256" key="5">
    <source>
        <dbReference type="ARBA" id="ARBA00023015"/>
    </source>
</evidence>
<dbReference type="InterPro" id="IPR035500">
    <property type="entry name" value="NHR-like_dom_sf"/>
</dbReference>
<gene>
    <name evidence="12" type="primary">tll</name>
    <name evidence="12" type="ORF">Bhyg_10551</name>
</gene>
<feature type="domain" description="NR LBD" evidence="11">
    <location>
        <begin position="121"/>
        <end position="391"/>
    </location>
</feature>
<evidence type="ECO:0000256" key="1">
    <source>
        <dbReference type="ARBA" id="ARBA00004123"/>
    </source>
</evidence>
<evidence type="ECO:0000256" key="6">
    <source>
        <dbReference type="ARBA" id="ARBA00023125"/>
    </source>
</evidence>
<dbReference type="EMBL" id="WJQU01000003">
    <property type="protein sequence ID" value="KAJ6637820.1"/>
    <property type="molecule type" value="Genomic_DNA"/>
</dbReference>
<evidence type="ECO:0000313" key="12">
    <source>
        <dbReference type="EMBL" id="KAJ6637820.1"/>
    </source>
</evidence>
<keyword evidence="9" id="KW-0539">Nucleus</keyword>
<evidence type="ECO:0000259" key="11">
    <source>
        <dbReference type="PROSITE" id="PS51843"/>
    </source>
</evidence>
<keyword evidence="3" id="KW-0863">Zinc-finger</keyword>
<dbReference type="SUPFAM" id="SSF48508">
    <property type="entry name" value="Nuclear receptor ligand-binding domain"/>
    <property type="match status" value="1"/>
</dbReference>
<keyword evidence="6" id="KW-0238">DNA-binding</keyword>
<comment type="caution">
    <text evidence="12">The sequence shown here is derived from an EMBL/GenBank/DDBJ whole genome shotgun (WGS) entry which is preliminary data.</text>
</comment>
<evidence type="ECO:0000259" key="10">
    <source>
        <dbReference type="PROSITE" id="PS51030"/>
    </source>
</evidence>
<keyword evidence="5" id="KW-0805">Transcription regulation</keyword>
<evidence type="ECO:0000256" key="9">
    <source>
        <dbReference type="ARBA" id="ARBA00023242"/>
    </source>
</evidence>
<keyword evidence="13" id="KW-1185">Reference proteome</keyword>
<evidence type="ECO:0000256" key="4">
    <source>
        <dbReference type="ARBA" id="ARBA00022833"/>
    </source>
</evidence>
<evidence type="ECO:0000256" key="8">
    <source>
        <dbReference type="ARBA" id="ARBA00023170"/>
    </source>
</evidence>
<dbReference type="GO" id="GO:0032502">
    <property type="term" value="P:developmental process"/>
    <property type="evidence" value="ECO:0007669"/>
    <property type="project" value="UniProtKB-ARBA"/>
</dbReference>
<dbReference type="GO" id="GO:0043565">
    <property type="term" value="F:sequence-specific DNA binding"/>
    <property type="evidence" value="ECO:0007669"/>
    <property type="project" value="InterPro"/>
</dbReference>
<evidence type="ECO:0000256" key="2">
    <source>
        <dbReference type="ARBA" id="ARBA00022723"/>
    </source>
</evidence>
<organism evidence="12 13">
    <name type="scientific">Pseudolycoriella hygida</name>
    <dbReference type="NCBI Taxonomy" id="35572"/>
    <lineage>
        <taxon>Eukaryota</taxon>
        <taxon>Metazoa</taxon>
        <taxon>Ecdysozoa</taxon>
        <taxon>Arthropoda</taxon>
        <taxon>Hexapoda</taxon>
        <taxon>Insecta</taxon>
        <taxon>Pterygota</taxon>
        <taxon>Neoptera</taxon>
        <taxon>Endopterygota</taxon>
        <taxon>Diptera</taxon>
        <taxon>Nematocera</taxon>
        <taxon>Sciaroidea</taxon>
        <taxon>Sciaridae</taxon>
        <taxon>Pseudolycoriella</taxon>
    </lineage>
</organism>
<dbReference type="PRINTS" id="PR00047">
    <property type="entry name" value="STROIDFINGER"/>
</dbReference>
<dbReference type="Gene3D" id="3.30.50.10">
    <property type="entry name" value="Erythroid Transcription Factor GATA-1, subunit A"/>
    <property type="match status" value="1"/>
</dbReference>
<protein>
    <submittedName>
        <fullName evidence="12">Protein tailless</fullName>
    </submittedName>
</protein>
<dbReference type="PANTHER" id="PTHR24083">
    <property type="entry name" value="NUCLEAR HORMONE RECEPTOR"/>
    <property type="match status" value="1"/>
</dbReference>
<dbReference type="GO" id="GO:0000122">
    <property type="term" value="P:negative regulation of transcription by RNA polymerase II"/>
    <property type="evidence" value="ECO:0007669"/>
    <property type="project" value="UniProtKB-ARBA"/>
</dbReference>
<dbReference type="CDD" id="cd07163">
    <property type="entry name" value="NR_DBD_TLX"/>
    <property type="match status" value="1"/>
</dbReference>
<proteinExistence type="predicted"/>
<keyword evidence="7" id="KW-0804">Transcription</keyword>
<feature type="domain" description="Nuclear receptor" evidence="10">
    <location>
        <begin position="28"/>
        <end position="105"/>
    </location>
</feature>
<dbReference type="Gene3D" id="1.10.565.10">
    <property type="entry name" value="Retinoid X Receptor"/>
    <property type="match status" value="1"/>
</dbReference>
<dbReference type="GO" id="GO:0008270">
    <property type="term" value="F:zinc ion binding"/>
    <property type="evidence" value="ECO:0007669"/>
    <property type="project" value="UniProtKB-KW"/>
</dbReference>
<keyword evidence="2" id="KW-0479">Metal-binding</keyword>
<dbReference type="GO" id="GO:0005634">
    <property type="term" value="C:nucleus"/>
    <property type="evidence" value="ECO:0007669"/>
    <property type="project" value="UniProtKB-SubCell"/>
</dbReference>
<dbReference type="AlphaFoldDB" id="A0A9Q0MV87"/>
<dbReference type="PROSITE" id="PS00031">
    <property type="entry name" value="NUCLEAR_REC_DBD_1"/>
    <property type="match status" value="1"/>
</dbReference>
<dbReference type="PROSITE" id="PS51030">
    <property type="entry name" value="NUCLEAR_REC_DBD_2"/>
    <property type="match status" value="1"/>
</dbReference>
<dbReference type="OrthoDB" id="10045640at2759"/>
<dbReference type="InterPro" id="IPR050274">
    <property type="entry name" value="Nuclear_hormone_rcpt_NR2"/>
</dbReference>